<dbReference type="EMBL" id="JADCNM010000010">
    <property type="protein sequence ID" value="KAG0464843.1"/>
    <property type="molecule type" value="Genomic_DNA"/>
</dbReference>
<name>A0A835UKJ8_VANPL</name>
<evidence type="ECO:0000313" key="2">
    <source>
        <dbReference type="Proteomes" id="UP000639772"/>
    </source>
</evidence>
<dbReference type="AlphaFoldDB" id="A0A835UKJ8"/>
<gene>
    <name evidence="1" type="ORF">HPP92_019007</name>
</gene>
<proteinExistence type="predicted"/>
<accession>A0A835UKJ8</accession>
<reference evidence="1 2" key="1">
    <citation type="journal article" date="2020" name="Nat. Food">
        <title>A phased Vanilla planifolia genome enables genetic improvement of flavour and production.</title>
        <authorList>
            <person name="Hasing T."/>
            <person name="Tang H."/>
            <person name="Brym M."/>
            <person name="Khazi F."/>
            <person name="Huang T."/>
            <person name="Chambers A.H."/>
        </authorList>
    </citation>
    <scope>NUCLEOTIDE SEQUENCE [LARGE SCALE GENOMIC DNA]</scope>
    <source>
        <tissue evidence="1">Leaf</tissue>
    </source>
</reference>
<sequence length="120" mass="13033">MCLEANNRRDGKLIGNCLADFEGKIKIPVVIHLLGHYDACVTAKKEILGYDYHLFFLAGNEFGVNSAIAIQPCFSGSAFIIGGTAVHFLPLSSDTRREFCCNVSGSCQTVSSYVRIALVL</sequence>
<protein>
    <submittedName>
        <fullName evidence="1">Uncharacterized protein</fullName>
    </submittedName>
</protein>
<comment type="caution">
    <text evidence="1">The sequence shown here is derived from an EMBL/GenBank/DDBJ whole genome shotgun (WGS) entry which is preliminary data.</text>
</comment>
<evidence type="ECO:0000313" key="1">
    <source>
        <dbReference type="EMBL" id="KAG0464843.1"/>
    </source>
</evidence>
<dbReference type="Proteomes" id="UP000639772">
    <property type="component" value="Chromosome 10"/>
</dbReference>
<organism evidence="1 2">
    <name type="scientific">Vanilla planifolia</name>
    <name type="common">Vanilla</name>
    <dbReference type="NCBI Taxonomy" id="51239"/>
    <lineage>
        <taxon>Eukaryota</taxon>
        <taxon>Viridiplantae</taxon>
        <taxon>Streptophyta</taxon>
        <taxon>Embryophyta</taxon>
        <taxon>Tracheophyta</taxon>
        <taxon>Spermatophyta</taxon>
        <taxon>Magnoliopsida</taxon>
        <taxon>Liliopsida</taxon>
        <taxon>Asparagales</taxon>
        <taxon>Orchidaceae</taxon>
        <taxon>Vanilloideae</taxon>
        <taxon>Vanilleae</taxon>
        <taxon>Vanilla</taxon>
    </lineage>
</organism>